<dbReference type="InterPro" id="IPR006652">
    <property type="entry name" value="Kelch_1"/>
</dbReference>
<dbReference type="OrthoDB" id="45365at2759"/>
<dbReference type="Gene3D" id="2.120.10.80">
    <property type="entry name" value="Kelch-type beta propeller"/>
    <property type="match status" value="1"/>
</dbReference>
<dbReference type="InterPro" id="IPR000210">
    <property type="entry name" value="BTB/POZ_dom"/>
</dbReference>
<sequence>TLQVLNSMRTHAELCDVTLLAGDRKIPAHRAILAASSPYFRAMFLSGFVEAKEESVTVKEVAFDALESAIDYFYTAKLRLDCDNVEDILKVCVVLRLDGLVDHCEMFLRRNMTPSNCLGLQSLARLFCLDGLSEHANRFALWHFQSVYQEEEFNRVPYQQLKSLVQDDTLKVQSEEQVFQAVWKWLNHDFHGRSMFVADIMQYVRFPLMNLHFLSDNELVKRLTREHTICRELIREARIYQSSVESGALVQVDNFRVRPRMASEEIYVIGGWSNGQKISSVQCFNVDTLEWTVVAGMSVAHVNREDYFRVVAVRDELYTVSRYKVGKYDPISNSWIQAATGPDVQCKWAGVCEWDGYIYVVGGHSSMSAKRFDTESLSWETLPLMTYARYYPGVAVLQGHVYAVGGLDHLWAPLNTGERYDPIKNQWTEISSMTTARWSLGVAVLGEKLYAIGGSDNRESHSNSVEVYDPSTNEWSEAVANMNNGRRCLGVAVVNDLIYVVGGRVANSIEYYDKDQNEWTVVGAVNTRCNFGCVALRLM</sequence>
<dbReference type="Pfam" id="PF00651">
    <property type="entry name" value="BTB"/>
    <property type="match status" value="1"/>
</dbReference>
<dbReference type="SMART" id="SM00225">
    <property type="entry name" value="BTB"/>
    <property type="match status" value="1"/>
</dbReference>
<evidence type="ECO:0000313" key="4">
    <source>
        <dbReference type="EMBL" id="EDO45629.1"/>
    </source>
</evidence>
<dbReference type="AlphaFoldDB" id="A7RSF7"/>
<dbReference type="Gene3D" id="1.25.40.420">
    <property type="match status" value="1"/>
</dbReference>
<dbReference type="PANTHER" id="PTHR45632:SF3">
    <property type="entry name" value="KELCH-LIKE PROTEIN 32"/>
    <property type="match status" value="1"/>
</dbReference>
<dbReference type="GO" id="GO:0043161">
    <property type="term" value="P:proteasome-mediated ubiquitin-dependent protein catabolic process"/>
    <property type="evidence" value="ECO:0000318"/>
    <property type="project" value="GO_Central"/>
</dbReference>
<dbReference type="InterPro" id="IPR015915">
    <property type="entry name" value="Kelch-typ_b-propeller"/>
</dbReference>
<dbReference type="Proteomes" id="UP000001593">
    <property type="component" value="Unassembled WGS sequence"/>
</dbReference>
<dbReference type="FunFam" id="1.25.40.420:FF:000001">
    <property type="entry name" value="Kelch-like family member 12"/>
    <property type="match status" value="1"/>
</dbReference>
<dbReference type="GO" id="GO:0005737">
    <property type="term" value="C:cytoplasm"/>
    <property type="evidence" value="ECO:0000318"/>
    <property type="project" value="GO_Central"/>
</dbReference>
<evidence type="ECO:0000256" key="1">
    <source>
        <dbReference type="ARBA" id="ARBA00022441"/>
    </source>
</evidence>
<evidence type="ECO:0000256" key="2">
    <source>
        <dbReference type="ARBA" id="ARBA00022737"/>
    </source>
</evidence>
<dbReference type="GO" id="GO:0031463">
    <property type="term" value="C:Cul3-RING ubiquitin ligase complex"/>
    <property type="evidence" value="ECO:0000318"/>
    <property type="project" value="GO_Central"/>
</dbReference>
<gene>
    <name evidence="4" type="ORF">NEMVEDRAFT_v1g91842</name>
</gene>
<feature type="domain" description="BTB" evidence="3">
    <location>
        <begin position="15"/>
        <end position="82"/>
    </location>
</feature>
<dbReference type="SMART" id="SM00612">
    <property type="entry name" value="Kelch"/>
    <property type="match status" value="5"/>
</dbReference>
<dbReference type="KEGG" id="nve:5517614"/>
<dbReference type="SMART" id="SM00875">
    <property type="entry name" value="BACK"/>
    <property type="match status" value="1"/>
</dbReference>
<evidence type="ECO:0000259" key="3">
    <source>
        <dbReference type="PROSITE" id="PS50097"/>
    </source>
</evidence>
<dbReference type="Pfam" id="PF24681">
    <property type="entry name" value="Kelch_KLHDC2_KLHL20_DRC7"/>
    <property type="match status" value="1"/>
</dbReference>
<dbReference type="HOGENOM" id="CLU_004253_14_2_1"/>
<keyword evidence="5" id="KW-1185">Reference proteome</keyword>
<dbReference type="SUPFAM" id="SSF50965">
    <property type="entry name" value="Galactose oxidase, central domain"/>
    <property type="match status" value="1"/>
</dbReference>
<dbReference type="SUPFAM" id="SSF117281">
    <property type="entry name" value="Kelch motif"/>
    <property type="match status" value="1"/>
</dbReference>
<dbReference type="OMA" id="VQCFNVD"/>
<dbReference type="PROSITE" id="PS50097">
    <property type="entry name" value="BTB"/>
    <property type="match status" value="1"/>
</dbReference>
<dbReference type="InterPro" id="IPR011043">
    <property type="entry name" value="Gal_Oxase/kelch_b-propeller"/>
</dbReference>
<keyword evidence="2" id="KW-0677">Repeat</keyword>
<protein>
    <recommendedName>
        <fullName evidence="3">BTB domain-containing protein</fullName>
    </recommendedName>
</protein>
<dbReference type="EMBL" id="DS469534">
    <property type="protein sequence ID" value="EDO45629.1"/>
    <property type="molecule type" value="Genomic_DNA"/>
</dbReference>
<dbReference type="PANTHER" id="PTHR45632">
    <property type="entry name" value="LD33804P"/>
    <property type="match status" value="1"/>
</dbReference>
<dbReference type="Pfam" id="PF01344">
    <property type="entry name" value="Kelch_1"/>
    <property type="match status" value="1"/>
</dbReference>
<evidence type="ECO:0000313" key="5">
    <source>
        <dbReference type="Proteomes" id="UP000001593"/>
    </source>
</evidence>
<dbReference type="GO" id="GO:1990756">
    <property type="term" value="F:ubiquitin-like ligase-substrate adaptor activity"/>
    <property type="evidence" value="ECO:0000318"/>
    <property type="project" value="GO_Central"/>
</dbReference>
<dbReference type="eggNOG" id="KOG4441">
    <property type="taxonomic scope" value="Eukaryota"/>
</dbReference>
<organism evidence="4 5">
    <name type="scientific">Nematostella vectensis</name>
    <name type="common">Starlet sea anemone</name>
    <dbReference type="NCBI Taxonomy" id="45351"/>
    <lineage>
        <taxon>Eukaryota</taxon>
        <taxon>Metazoa</taxon>
        <taxon>Cnidaria</taxon>
        <taxon>Anthozoa</taxon>
        <taxon>Hexacorallia</taxon>
        <taxon>Actiniaria</taxon>
        <taxon>Edwardsiidae</taxon>
        <taxon>Nematostella</taxon>
    </lineage>
</organism>
<dbReference type="InterPro" id="IPR011333">
    <property type="entry name" value="SKP1/BTB/POZ_sf"/>
</dbReference>
<proteinExistence type="predicted"/>
<dbReference type="Gene3D" id="3.30.710.10">
    <property type="entry name" value="Potassium Channel Kv1.1, Chain A"/>
    <property type="match status" value="1"/>
</dbReference>
<feature type="non-terminal residue" evidence="4">
    <location>
        <position position="1"/>
    </location>
</feature>
<dbReference type="PIRSF" id="PIRSF037037">
    <property type="entry name" value="Kelch-like_protein_gigaxonin"/>
    <property type="match status" value="1"/>
</dbReference>
<dbReference type="Pfam" id="PF07707">
    <property type="entry name" value="BACK"/>
    <property type="match status" value="1"/>
</dbReference>
<dbReference type="SUPFAM" id="SSF54695">
    <property type="entry name" value="POZ domain"/>
    <property type="match status" value="1"/>
</dbReference>
<dbReference type="PhylomeDB" id="A7RSF7"/>
<dbReference type="InParanoid" id="A7RSF7"/>
<reference evidence="4 5" key="1">
    <citation type="journal article" date="2007" name="Science">
        <title>Sea anemone genome reveals ancestral eumetazoan gene repertoire and genomic organization.</title>
        <authorList>
            <person name="Putnam N.H."/>
            <person name="Srivastava M."/>
            <person name="Hellsten U."/>
            <person name="Dirks B."/>
            <person name="Chapman J."/>
            <person name="Salamov A."/>
            <person name="Terry A."/>
            <person name="Shapiro H."/>
            <person name="Lindquist E."/>
            <person name="Kapitonov V.V."/>
            <person name="Jurka J."/>
            <person name="Genikhovich G."/>
            <person name="Grigoriev I.V."/>
            <person name="Lucas S.M."/>
            <person name="Steele R.E."/>
            <person name="Finnerty J.R."/>
            <person name="Technau U."/>
            <person name="Martindale M.Q."/>
            <person name="Rokhsar D.S."/>
        </authorList>
    </citation>
    <scope>NUCLEOTIDE SEQUENCE [LARGE SCALE GENOMIC DNA]</scope>
    <source>
        <strain evidence="5">CH2 X CH6</strain>
    </source>
</reference>
<name>A7RSF7_NEMVE</name>
<dbReference type="InterPro" id="IPR017096">
    <property type="entry name" value="BTB-kelch_protein"/>
</dbReference>
<keyword evidence="1" id="KW-0880">Kelch repeat</keyword>
<dbReference type="InterPro" id="IPR011705">
    <property type="entry name" value="BACK"/>
</dbReference>
<accession>A7RSF7</accession>